<comment type="caution">
    <text evidence="1">The sequence shown here is derived from an EMBL/GenBank/DDBJ whole genome shotgun (WGS) entry which is preliminary data.</text>
</comment>
<accession>A0A840ZPM5</accession>
<organism evidence="1 2">
    <name type="scientific">Methylorubrum rhodinum</name>
    <dbReference type="NCBI Taxonomy" id="29428"/>
    <lineage>
        <taxon>Bacteria</taxon>
        <taxon>Pseudomonadati</taxon>
        <taxon>Pseudomonadota</taxon>
        <taxon>Alphaproteobacteria</taxon>
        <taxon>Hyphomicrobiales</taxon>
        <taxon>Methylobacteriaceae</taxon>
        <taxon>Methylorubrum</taxon>
    </lineage>
</organism>
<protein>
    <submittedName>
        <fullName evidence="1">Uncharacterized protein</fullName>
    </submittedName>
</protein>
<dbReference type="RefSeq" id="WP_183571326.1">
    <property type="nucleotide sequence ID" value="NZ_JACHOP010000016.1"/>
</dbReference>
<gene>
    <name evidence="1" type="ORF">HNR00_003406</name>
</gene>
<evidence type="ECO:0000313" key="1">
    <source>
        <dbReference type="EMBL" id="MBB5758683.1"/>
    </source>
</evidence>
<dbReference type="EMBL" id="JACHOP010000016">
    <property type="protein sequence ID" value="MBB5758683.1"/>
    <property type="molecule type" value="Genomic_DNA"/>
</dbReference>
<dbReference type="Proteomes" id="UP000583454">
    <property type="component" value="Unassembled WGS sequence"/>
</dbReference>
<keyword evidence="2" id="KW-1185">Reference proteome</keyword>
<reference evidence="1 2" key="1">
    <citation type="submission" date="2020-08" db="EMBL/GenBank/DDBJ databases">
        <title>Genomic Encyclopedia of Type Strains, Phase IV (KMG-IV): sequencing the most valuable type-strain genomes for metagenomic binning, comparative biology and taxonomic classification.</title>
        <authorList>
            <person name="Goeker M."/>
        </authorList>
    </citation>
    <scope>NUCLEOTIDE SEQUENCE [LARGE SCALE GENOMIC DNA]</scope>
    <source>
        <strain evidence="1 2">DSM 2163</strain>
    </source>
</reference>
<evidence type="ECO:0000313" key="2">
    <source>
        <dbReference type="Proteomes" id="UP000583454"/>
    </source>
</evidence>
<sequence length="391" mass="42494">MTTIEEPTASFYAPGDAGRFRTYAEREFGVGSYLDLDAEAGERDEILIAGLLSARDYMMQSAGCRNAAGAAFRVHPGLVETIRPNAFAAHHRGLHLCGLSSGLYGAMFELCLFVMAQPGVFPEIGEPRRETATPLPPGIVPGFWMIDALRAGGAVLDRSVAATLVPKCPARYRFAVMLTLHMMRFVWFHELYHCLNGHIGVLRRVAPAIRLNEMPEAGGAAAMIARERAVLAMAPAAFLQAIELDADRSALWGVIQTQAQDRENIFALQAPAPEQRIEASLFTAYLITVIFDEAGRRLEGGSAGTHPDPYTRLHNLIRTTAAHLLDAHPATNGAFRGVIGTFRALKGVIPALSDADTVLDDCCHPAFQGLLDEKEELLDTARGHFAPFGFR</sequence>
<dbReference type="AlphaFoldDB" id="A0A840ZPM5"/>
<name>A0A840ZPM5_9HYPH</name>
<proteinExistence type="predicted"/>